<dbReference type="KEGG" id="ppd:Ppro_2324"/>
<evidence type="ECO:0000259" key="2">
    <source>
        <dbReference type="Pfam" id="PF02775"/>
    </source>
</evidence>
<dbReference type="EC" id="1.2.7.3" evidence="3"/>
<dbReference type="InterPro" id="IPR011766">
    <property type="entry name" value="TPP_enzyme_TPP-bd"/>
</dbReference>
<evidence type="ECO:0000313" key="4">
    <source>
        <dbReference type="Proteomes" id="UP000006732"/>
    </source>
</evidence>
<dbReference type="AlphaFoldDB" id="A1ARG1"/>
<feature type="domain" description="Thiamine pyrophosphate enzyme TPP-binding" evidence="2">
    <location>
        <begin position="51"/>
        <end position="198"/>
    </location>
</feature>
<dbReference type="CDD" id="cd03375">
    <property type="entry name" value="TPP_OGFOR"/>
    <property type="match status" value="1"/>
</dbReference>
<dbReference type="HOGENOM" id="CLU_048564_2_0_7"/>
<keyword evidence="1 3" id="KW-0560">Oxidoreductase</keyword>
<proteinExistence type="predicted"/>
<reference evidence="3 4" key="1">
    <citation type="submission" date="2006-10" db="EMBL/GenBank/DDBJ databases">
        <title>Complete sequence of chromosome of Pelobacter propionicus DSM 2379.</title>
        <authorList>
            <consortium name="US DOE Joint Genome Institute"/>
            <person name="Copeland A."/>
            <person name="Lucas S."/>
            <person name="Lapidus A."/>
            <person name="Barry K."/>
            <person name="Detter J.C."/>
            <person name="Glavina del Rio T."/>
            <person name="Hammon N."/>
            <person name="Israni S."/>
            <person name="Dalin E."/>
            <person name="Tice H."/>
            <person name="Pitluck S."/>
            <person name="Saunders E."/>
            <person name="Brettin T."/>
            <person name="Bruce D."/>
            <person name="Han C."/>
            <person name="Tapia R."/>
            <person name="Schmutz J."/>
            <person name="Larimer F."/>
            <person name="Land M."/>
            <person name="Hauser L."/>
            <person name="Kyrpides N."/>
            <person name="Kim E."/>
            <person name="Lovley D."/>
            <person name="Richardson P."/>
        </authorList>
    </citation>
    <scope>NUCLEOTIDE SEQUENCE [LARGE SCALE GENOMIC DNA]</scope>
    <source>
        <strain evidence="4">DSM 2379 / NBRC 103807 / OttBd1</strain>
    </source>
</reference>
<accession>A1ARG1</accession>
<dbReference type="RefSeq" id="WP_011736187.1">
    <property type="nucleotide sequence ID" value="NC_008609.1"/>
</dbReference>
<name>A1ARG1_PELPD</name>
<dbReference type="Gene3D" id="3.40.50.970">
    <property type="match status" value="1"/>
</dbReference>
<sequence length="273" mass="29689">MAFDYEKYLRPEKLPHIWCPGCGHGIVMKGLIRAMDALQLDKNSTAIVSGIGCASRLPGYMDCCTLHTAHGRAPAFATGIKLAKPEMNVILVAGDGDMVAIGGNHFIHACRRNIDMTCIIMNNYVYGMTGGQFSPTTPTGQKASTTPYGNPDPTFDIAKLAIGAGATFVARGTSYHANQLGGLISQAISHKGFSVVEVLDDCPTTYGRRNKFRSVIQMMTRHKENCVPIKAAQVMSPEQLQGKVLTGILHKEERPEYCDEYARIIRLAQGAVR</sequence>
<evidence type="ECO:0000256" key="1">
    <source>
        <dbReference type="ARBA" id="ARBA00023002"/>
    </source>
</evidence>
<evidence type="ECO:0000313" key="3">
    <source>
        <dbReference type="EMBL" id="ABK99931.1"/>
    </source>
</evidence>
<dbReference type="PANTHER" id="PTHR48084:SF1">
    <property type="entry name" value="2-OXOGLUTARATE SYNTHASE SUBUNIT KORB"/>
    <property type="match status" value="1"/>
</dbReference>
<dbReference type="STRING" id="338966.Ppro_2324"/>
<organism evidence="3 4">
    <name type="scientific">Pelobacter propionicus (strain DSM 2379 / NBRC 103807 / OttBd1)</name>
    <dbReference type="NCBI Taxonomy" id="338966"/>
    <lineage>
        <taxon>Bacteria</taxon>
        <taxon>Pseudomonadati</taxon>
        <taxon>Thermodesulfobacteriota</taxon>
        <taxon>Desulfuromonadia</taxon>
        <taxon>Desulfuromonadales</taxon>
        <taxon>Desulfuromonadaceae</taxon>
        <taxon>Pelobacter</taxon>
    </lineage>
</organism>
<protein>
    <submittedName>
        <fullName evidence="3">2-oxoglutarate ferredoxin oxidoreductase, beta subunit</fullName>
        <ecNumber evidence="3">1.2.7.3</ecNumber>
    </submittedName>
</protein>
<dbReference type="GO" id="GO:0030976">
    <property type="term" value="F:thiamine pyrophosphate binding"/>
    <property type="evidence" value="ECO:0007669"/>
    <property type="project" value="InterPro"/>
</dbReference>
<dbReference type="Proteomes" id="UP000006732">
    <property type="component" value="Chromosome"/>
</dbReference>
<dbReference type="GO" id="GO:0044281">
    <property type="term" value="P:small molecule metabolic process"/>
    <property type="evidence" value="ECO:0007669"/>
    <property type="project" value="UniProtKB-ARBA"/>
</dbReference>
<dbReference type="InterPro" id="IPR051457">
    <property type="entry name" value="2-oxoacid:Fd_oxidoreductase"/>
</dbReference>
<dbReference type="GO" id="GO:0045333">
    <property type="term" value="P:cellular respiration"/>
    <property type="evidence" value="ECO:0007669"/>
    <property type="project" value="UniProtKB-ARBA"/>
</dbReference>
<dbReference type="OrthoDB" id="9775140at2"/>
<dbReference type="SUPFAM" id="SSF52518">
    <property type="entry name" value="Thiamin diphosphate-binding fold (THDP-binding)"/>
    <property type="match status" value="1"/>
</dbReference>
<dbReference type="eggNOG" id="COG1013">
    <property type="taxonomic scope" value="Bacteria"/>
</dbReference>
<dbReference type="InterPro" id="IPR029061">
    <property type="entry name" value="THDP-binding"/>
</dbReference>
<keyword evidence="4" id="KW-1185">Reference proteome</keyword>
<dbReference type="GO" id="GO:0047553">
    <property type="term" value="F:2-oxoglutarate synthase activity"/>
    <property type="evidence" value="ECO:0007669"/>
    <property type="project" value="UniProtKB-EC"/>
</dbReference>
<dbReference type="PANTHER" id="PTHR48084">
    <property type="entry name" value="2-OXOGLUTARATE OXIDOREDUCTASE SUBUNIT KORB-RELATED"/>
    <property type="match status" value="1"/>
</dbReference>
<dbReference type="EMBL" id="CP000482">
    <property type="protein sequence ID" value="ABK99931.1"/>
    <property type="molecule type" value="Genomic_DNA"/>
</dbReference>
<gene>
    <name evidence="3" type="ordered locus">Ppro_2324</name>
</gene>
<dbReference type="Pfam" id="PF02775">
    <property type="entry name" value="TPP_enzyme_C"/>
    <property type="match status" value="1"/>
</dbReference>